<evidence type="ECO:0000256" key="4">
    <source>
        <dbReference type="ARBA" id="ARBA00023163"/>
    </source>
</evidence>
<keyword evidence="7" id="KW-1185">Reference proteome</keyword>
<accession>A0ABR6L5M8</accession>
<gene>
    <name evidence="6" type="ORF">GGQ99_003261</name>
</gene>
<dbReference type="GO" id="GO:0003677">
    <property type="term" value="F:DNA binding"/>
    <property type="evidence" value="ECO:0007669"/>
    <property type="project" value="UniProtKB-KW"/>
</dbReference>
<dbReference type="RefSeq" id="WP_183263310.1">
    <property type="nucleotide sequence ID" value="NZ_BAAAVZ010000001.1"/>
</dbReference>
<evidence type="ECO:0000313" key="7">
    <source>
        <dbReference type="Proteomes" id="UP000539538"/>
    </source>
</evidence>
<evidence type="ECO:0000313" key="6">
    <source>
        <dbReference type="EMBL" id="MBB4651494.1"/>
    </source>
</evidence>
<dbReference type="Pfam" id="PF00126">
    <property type="entry name" value="HTH_1"/>
    <property type="match status" value="1"/>
</dbReference>
<dbReference type="InterPro" id="IPR005119">
    <property type="entry name" value="LysR_subst-bd"/>
</dbReference>
<dbReference type="Gene3D" id="1.10.10.10">
    <property type="entry name" value="Winged helix-like DNA-binding domain superfamily/Winged helix DNA-binding domain"/>
    <property type="match status" value="1"/>
</dbReference>
<dbReference type="Proteomes" id="UP000539538">
    <property type="component" value="Unassembled WGS sequence"/>
</dbReference>
<organism evidence="6 7">
    <name type="scientific">Aminobacter niigataensis</name>
    <dbReference type="NCBI Taxonomy" id="83265"/>
    <lineage>
        <taxon>Bacteria</taxon>
        <taxon>Pseudomonadati</taxon>
        <taxon>Pseudomonadota</taxon>
        <taxon>Alphaproteobacteria</taxon>
        <taxon>Hyphomicrobiales</taxon>
        <taxon>Phyllobacteriaceae</taxon>
        <taxon>Aminobacter</taxon>
    </lineage>
</organism>
<name>A0ABR6L5M8_9HYPH</name>
<dbReference type="SUPFAM" id="SSF53850">
    <property type="entry name" value="Periplasmic binding protein-like II"/>
    <property type="match status" value="1"/>
</dbReference>
<keyword evidence="4" id="KW-0804">Transcription</keyword>
<dbReference type="CDD" id="cd05466">
    <property type="entry name" value="PBP2_LTTR_substrate"/>
    <property type="match status" value="1"/>
</dbReference>
<keyword evidence="3 6" id="KW-0238">DNA-binding</keyword>
<dbReference type="PANTHER" id="PTHR30126">
    <property type="entry name" value="HTH-TYPE TRANSCRIPTIONAL REGULATOR"/>
    <property type="match status" value="1"/>
</dbReference>
<dbReference type="PROSITE" id="PS50931">
    <property type="entry name" value="HTH_LYSR"/>
    <property type="match status" value="1"/>
</dbReference>
<dbReference type="SUPFAM" id="SSF46785">
    <property type="entry name" value="Winged helix' DNA-binding domain"/>
    <property type="match status" value="1"/>
</dbReference>
<dbReference type="InterPro" id="IPR000847">
    <property type="entry name" value="LysR_HTH_N"/>
</dbReference>
<dbReference type="InterPro" id="IPR036390">
    <property type="entry name" value="WH_DNA-bd_sf"/>
</dbReference>
<dbReference type="Pfam" id="PF03466">
    <property type="entry name" value="LysR_substrate"/>
    <property type="match status" value="1"/>
</dbReference>
<evidence type="ECO:0000256" key="1">
    <source>
        <dbReference type="ARBA" id="ARBA00009437"/>
    </source>
</evidence>
<proteinExistence type="inferred from homology"/>
<keyword evidence="2" id="KW-0805">Transcription regulation</keyword>
<comment type="similarity">
    <text evidence="1">Belongs to the LysR transcriptional regulatory family.</text>
</comment>
<dbReference type="Gene3D" id="3.40.190.290">
    <property type="match status" value="1"/>
</dbReference>
<evidence type="ECO:0000256" key="2">
    <source>
        <dbReference type="ARBA" id="ARBA00023015"/>
    </source>
</evidence>
<feature type="domain" description="HTH lysR-type" evidence="5">
    <location>
        <begin position="35"/>
        <end position="92"/>
    </location>
</feature>
<sequence length="327" mass="36370">MRFWNALNAGGMLHIRLGAAGKNVQKGVTMRFSDMDLKSIRVFRAVVDNHGFAGAQIALNISQPAVSAHIKALEERLGFTLCQRGKSGFQLTEKGERVYDSIKTLLHAVEHCETAIGELRHHLTGVLRLGLAANTITDRNFSIREAMERFNLRDHDVSPNILIGTPDLLEKELLNGSLHLAVGNFTSNFDVLRYRKLYDEKNTIYCSAHSPLFTIDDAEISPTKVRNGNFVTRAYLNQIELSHLPGTRPCAVVSNMEAQAILILSGNYIGYLADHYAAGWVETGELRPLSHPELDRLIPFHLVTRKGMPPSQVVEVFIADLCAAMRV</sequence>
<dbReference type="InterPro" id="IPR036388">
    <property type="entry name" value="WH-like_DNA-bd_sf"/>
</dbReference>
<dbReference type="PANTHER" id="PTHR30126:SF98">
    <property type="entry name" value="HTH-TYPE TRANSCRIPTIONAL ACTIVATOR BAUR"/>
    <property type="match status" value="1"/>
</dbReference>
<protein>
    <submittedName>
        <fullName evidence="6">DNA-binding transcriptional LysR family regulator</fullName>
    </submittedName>
</protein>
<comment type="caution">
    <text evidence="6">The sequence shown here is derived from an EMBL/GenBank/DDBJ whole genome shotgun (WGS) entry which is preliminary data.</text>
</comment>
<evidence type="ECO:0000259" key="5">
    <source>
        <dbReference type="PROSITE" id="PS50931"/>
    </source>
</evidence>
<dbReference type="PRINTS" id="PR00039">
    <property type="entry name" value="HTHLYSR"/>
</dbReference>
<reference evidence="6 7" key="1">
    <citation type="submission" date="2020-08" db="EMBL/GenBank/DDBJ databases">
        <title>Genomic Encyclopedia of Type Strains, Phase IV (KMG-IV): sequencing the most valuable type-strain genomes for metagenomic binning, comparative biology and taxonomic classification.</title>
        <authorList>
            <person name="Goeker M."/>
        </authorList>
    </citation>
    <scope>NUCLEOTIDE SEQUENCE [LARGE SCALE GENOMIC DNA]</scope>
    <source>
        <strain evidence="6 7">DSM 7050</strain>
    </source>
</reference>
<evidence type="ECO:0000256" key="3">
    <source>
        <dbReference type="ARBA" id="ARBA00023125"/>
    </source>
</evidence>
<dbReference type="EMBL" id="JACHOT010000004">
    <property type="protein sequence ID" value="MBB4651494.1"/>
    <property type="molecule type" value="Genomic_DNA"/>
</dbReference>